<feature type="domain" description="NfeD-like C-terminal" evidence="2">
    <location>
        <begin position="83"/>
        <end position="139"/>
    </location>
</feature>
<keyword evidence="1" id="KW-1133">Transmembrane helix</keyword>
<name>A0A2R6AY87_9ARCH</name>
<dbReference type="Gene3D" id="2.40.50.140">
    <property type="entry name" value="Nucleic acid-binding proteins"/>
    <property type="match status" value="1"/>
</dbReference>
<dbReference type="InterPro" id="IPR002810">
    <property type="entry name" value="NfeD-like_C"/>
</dbReference>
<feature type="transmembrane region" description="Helical" evidence="1">
    <location>
        <begin position="20"/>
        <end position="45"/>
    </location>
</feature>
<dbReference type="SUPFAM" id="SSF141322">
    <property type="entry name" value="NfeD domain-like"/>
    <property type="match status" value="1"/>
</dbReference>
<dbReference type="Proteomes" id="UP000240322">
    <property type="component" value="Unassembled WGS sequence"/>
</dbReference>
<comment type="caution">
    <text evidence="3">The sequence shown here is derived from an EMBL/GenBank/DDBJ whole genome shotgun (WGS) entry which is preliminary data.</text>
</comment>
<protein>
    <recommendedName>
        <fullName evidence="2">NfeD-like C-terminal domain-containing protein</fullName>
    </recommendedName>
</protein>
<keyword evidence="1" id="KW-0472">Membrane</keyword>
<feature type="transmembrane region" description="Helical" evidence="1">
    <location>
        <begin position="52"/>
        <end position="71"/>
    </location>
</feature>
<organism evidence="3 4">
    <name type="scientific">Candidatus Marsarchaeota G2 archaeon OSP_D</name>
    <dbReference type="NCBI Taxonomy" id="1978157"/>
    <lineage>
        <taxon>Archaea</taxon>
        <taxon>Candidatus Marsarchaeota</taxon>
        <taxon>Candidatus Marsarchaeota group 2</taxon>
    </lineage>
</organism>
<gene>
    <name evidence="3" type="ORF">B9Q03_04745</name>
</gene>
<evidence type="ECO:0000313" key="4">
    <source>
        <dbReference type="Proteomes" id="UP000240322"/>
    </source>
</evidence>
<dbReference type="Pfam" id="PF01957">
    <property type="entry name" value="NfeD"/>
    <property type="match status" value="1"/>
</dbReference>
<proteinExistence type="predicted"/>
<evidence type="ECO:0000256" key="1">
    <source>
        <dbReference type="SAM" id="Phobius"/>
    </source>
</evidence>
<evidence type="ECO:0000313" key="3">
    <source>
        <dbReference type="EMBL" id="PSN91238.1"/>
    </source>
</evidence>
<sequence>MLVLSGGGGNHSEVGLFSIVRWGVGGTIIVIGGTVTASVLLALWFRYHALPALLLSALTYAVVAVVAFVKITEEIQPTRHIDESVVGKVGVVVSEPTPSKPGVVKIGSQLWSAKASCELKTGDKVVVRSREGLYLVVERASNED</sequence>
<keyword evidence="1" id="KW-0812">Transmembrane</keyword>
<dbReference type="EMBL" id="NEXE01000031">
    <property type="protein sequence ID" value="PSN91238.1"/>
    <property type="molecule type" value="Genomic_DNA"/>
</dbReference>
<dbReference type="AlphaFoldDB" id="A0A2R6AY87"/>
<accession>A0A2R6AY87</accession>
<dbReference type="InterPro" id="IPR012340">
    <property type="entry name" value="NA-bd_OB-fold"/>
</dbReference>
<evidence type="ECO:0000259" key="2">
    <source>
        <dbReference type="Pfam" id="PF01957"/>
    </source>
</evidence>
<reference evidence="3 4" key="1">
    <citation type="submission" date="2017-04" db="EMBL/GenBank/DDBJ databases">
        <title>Novel microbial lineages endemic to geothermal iron-oxide mats fill important gaps in the evolutionary history of Archaea.</title>
        <authorList>
            <person name="Jay Z.J."/>
            <person name="Beam J.P."/>
            <person name="Dlakic M."/>
            <person name="Rusch D.B."/>
            <person name="Kozubal M.A."/>
            <person name="Inskeep W.P."/>
        </authorList>
    </citation>
    <scope>NUCLEOTIDE SEQUENCE [LARGE SCALE GENOMIC DNA]</scope>
    <source>
        <strain evidence="3">OSP_D</strain>
    </source>
</reference>